<dbReference type="AlphaFoldDB" id="A0AAD1XVZ6"/>
<keyword evidence="2" id="KW-1185">Reference proteome</keyword>
<sequence>MLRSEKSQIEQRILSLQDKLNYQIYPLDHIILKSKDSNGDTKDVLKRLKANTVGRYNRDSFQCVLFGCVQKADRMVKYVLENAFPTQVGKLKINSYFYAIDRSLLFRYFSHSVIKVIPKVTEIITLHKFIINKRDFQRIMSNCQHLQEIEFSCCTIDSIDAKFRSRSDCRLNTINFYGCDKEKFSDWFKTPSKFFSILEALAATTICNSLTHLGAPLELIFTTPVSTIKRKYNLNFLPLERKFHF</sequence>
<evidence type="ECO:0000313" key="2">
    <source>
        <dbReference type="Proteomes" id="UP001295684"/>
    </source>
</evidence>
<reference evidence="1" key="1">
    <citation type="submission" date="2023-07" db="EMBL/GenBank/DDBJ databases">
        <authorList>
            <consortium name="AG Swart"/>
            <person name="Singh M."/>
            <person name="Singh A."/>
            <person name="Seah K."/>
            <person name="Emmerich C."/>
        </authorList>
    </citation>
    <scope>NUCLEOTIDE SEQUENCE</scope>
    <source>
        <strain evidence="1">DP1</strain>
    </source>
</reference>
<protein>
    <submittedName>
        <fullName evidence="1">Uncharacterized protein</fullName>
    </submittedName>
</protein>
<name>A0AAD1XVZ6_EUPCR</name>
<dbReference type="EMBL" id="CAMPGE010021078">
    <property type="protein sequence ID" value="CAI2379255.1"/>
    <property type="molecule type" value="Genomic_DNA"/>
</dbReference>
<proteinExistence type="predicted"/>
<gene>
    <name evidence="1" type="ORF">ECRASSUSDP1_LOCUS20664</name>
</gene>
<dbReference type="Proteomes" id="UP001295684">
    <property type="component" value="Unassembled WGS sequence"/>
</dbReference>
<organism evidence="1 2">
    <name type="scientific">Euplotes crassus</name>
    <dbReference type="NCBI Taxonomy" id="5936"/>
    <lineage>
        <taxon>Eukaryota</taxon>
        <taxon>Sar</taxon>
        <taxon>Alveolata</taxon>
        <taxon>Ciliophora</taxon>
        <taxon>Intramacronucleata</taxon>
        <taxon>Spirotrichea</taxon>
        <taxon>Hypotrichia</taxon>
        <taxon>Euplotida</taxon>
        <taxon>Euplotidae</taxon>
        <taxon>Moneuplotes</taxon>
    </lineage>
</organism>
<accession>A0AAD1XVZ6</accession>
<evidence type="ECO:0000313" key="1">
    <source>
        <dbReference type="EMBL" id="CAI2379255.1"/>
    </source>
</evidence>
<comment type="caution">
    <text evidence="1">The sequence shown here is derived from an EMBL/GenBank/DDBJ whole genome shotgun (WGS) entry which is preliminary data.</text>
</comment>